<dbReference type="PROSITE" id="PS50835">
    <property type="entry name" value="IG_LIKE"/>
    <property type="match status" value="1"/>
</dbReference>
<feature type="domain" description="Ig-like" evidence="2">
    <location>
        <begin position="9"/>
        <end position="91"/>
    </location>
</feature>
<feature type="non-terminal residue" evidence="3">
    <location>
        <position position="1"/>
    </location>
</feature>
<dbReference type="Gene3D" id="2.60.40.10">
    <property type="entry name" value="Immunoglobulins"/>
    <property type="match status" value="1"/>
</dbReference>
<evidence type="ECO:0000313" key="4">
    <source>
        <dbReference type="Proteomes" id="UP001557470"/>
    </source>
</evidence>
<accession>A0ABD0XQA6</accession>
<dbReference type="InterPro" id="IPR007110">
    <property type="entry name" value="Ig-like_dom"/>
</dbReference>
<keyword evidence="1" id="KW-0812">Transmembrane</keyword>
<name>A0ABD0XQA6_UMBPY</name>
<protein>
    <recommendedName>
        <fullName evidence="2">Ig-like domain-containing protein</fullName>
    </recommendedName>
</protein>
<dbReference type="SUPFAM" id="SSF48726">
    <property type="entry name" value="Immunoglobulin"/>
    <property type="match status" value="1"/>
</dbReference>
<comment type="caution">
    <text evidence="3">The sequence shown here is derived from an EMBL/GenBank/DDBJ whole genome shotgun (WGS) entry which is preliminary data.</text>
</comment>
<dbReference type="InterPro" id="IPR013783">
    <property type="entry name" value="Ig-like_fold"/>
</dbReference>
<dbReference type="AlphaFoldDB" id="A0ABD0XQA6"/>
<feature type="transmembrane region" description="Helical" evidence="1">
    <location>
        <begin position="114"/>
        <end position="134"/>
    </location>
</feature>
<evidence type="ECO:0000259" key="2">
    <source>
        <dbReference type="PROSITE" id="PS50835"/>
    </source>
</evidence>
<dbReference type="EMBL" id="JAGEUA010000001">
    <property type="protein sequence ID" value="KAL1023528.1"/>
    <property type="molecule type" value="Genomic_DNA"/>
</dbReference>
<dbReference type="PANTHER" id="PTHR21063">
    <property type="entry name" value="LFA-3"/>
    <property type="match status" value="1"/>
</dbReference>
<evidence type="ECO:0000313" key="3">
    <source>
        <dbReference type="EMBL" id="KAL1023528.1"/>
    </source>
</evidence>
<keyword evidence="1" id="KW-1133">Transmembrane helix</keyword>
<keyword evidence="4" id="KW-1185">Reference proteome</keyword>
<sequence>TVYAPVSAPYIRQRKQSRSVASPFVKEICSLVCTVKNWNDTTLSTFRREKRLNQTSSPDLTTNLSLPLDVLSHDNDIYTCVAANPVSNQITELRIKEHCQSNAGPTVQPTIRNFILYGVLSSVCLMTLIGVIFWQCWNKRRLQHEEDLANRVDQGGENSMLLHYAEVEVHVNTPMSQLGGHDATEEEDTETVYTLIQKKK</sequence>
<dbReference type="PANTHER" id="PTHR21063:SF4">
    <property type="entry name" value="CD48 ANTIGEN-RELATED"/>
    <property type="match status" value="1"/>
</dbReference>
<organism evidence="3 4">
    <name type="scientific">Umbra pygmaea</name>
    <name type="common">Eastern mudminnow</name>
    <dbReference type="NCBI Taxonomy" id="75934"/>
    <lineage>
        <taxon>Eukaryota</taxon>
        <taxon>Metazoa</taxon>
        <taxon>Chordata</taxon>
        <taxon>Craniata</taxon>
        <taxon>Vertebrata</taxon>
        <taxon>Euteleostomi</taxon>
        <taxon>Actinopterygii</taxon>
        <taxon>Neopterygii</taxon>
        <taxon>Teleostei</taxon>
        <taxon>Protacanthopterygii</taxon>
        <taxon>Esociformes</taxon>
        <taxon>Umbridae</taxon>
        <taxon>Umbra</taxon>
    </lineage>
</organism>
<gene>
    <name evidence="3" type="ORF">UPYG_G00042010</name>
</gene>
<dbReference type="InterPro" id="IPR036179">
    <property type="entry name" value="Ig-like_dom_sf"/>
</dbReference>
<keyword evidence="1" id="KW-0472">Membrane</keyword>
<reference evidence="3 4" key="1">
    <citation type="submission" date="2024-06" db="EMBL/GenBank/DDBJ databases">
        <authorList>
            <person name="Pan Q."/>
            <person name="Wen M."/>
            <person name="Jouanno E."/>
            <person name="Zahm M."/>
            <person name="Klopp C."/>
            <person name="Cabau C."/>
            <person name="Louis A."/>
            <person name="Berthelot C."/>
            <person name="Parey E."/>
            <person name="Roest Crollius H."/>
            <person name="Montfort J."/>
            <person name="Robinson-Rechavi M."/>
            <person name="Bouchez O."/>
            <person name="Lampietro C."/>
            <person name="Lopez Roques C."/>
            <person name="Donnadieu C."/>
            <person name="Postlethwait J."/>
            <person name="Bobe J."/>
            <person name="Verreycken H."/>
            <person name="Guiguen Y."/>
        </authorList>
    </citation>
    <scope>NUCLEOTIDE SEQUENCE [LARGE SCALE GENOMIC DNA]</scope>
    <source>
        <strain evidence="3">Up_M1</strain>
        <tissue evidence="3">Testis</tissue>
    </source>
</reference>
<proteinExistence type="predicted"/>
<dbReference type="Proteomes" id="UP001557470">
    <property type="component" value="Unassembled WGS sequence"/>
</dbReference>
<evidence type="ECO:0000256" key="1">
    <source>
        <dbReference type="SAM" id="Phobius"/>
    </source>
</evidence>